<dbReference type="InterPro" id="IPR000086">
    <property type="entry name" value="NUDIX_hydrolase_dom"/>
</dbReference>
<gene>
    <name evidence="7" type="ORF">EV188_101418</name>
</gene>
<dbReference type="PANTHER" id="PTHR43046:SF12">
    <property type="entry name" value="GDP-MANNOSE MANNOSYL HYDROLASE"/>
    <property type="match status" value="1"/>
</dbReference>
<keyword evidence="3 5" id="KW-0378">Hydrolase</keyword>
<dbReference type="SUPFAM" id="SSF55811">
    <property type="entry name" value="Nudix"/>
    <property type="match status" value="1"/>
</dbReference>
<feature type="domain" description="Nudix hydrolase" evidence="6">
    <location>
        <begin position="10"/>
        <end position="137"/>
    </location>
</feature>
<dbReference type="PANTHER" id="PTHR43046">
    <property type="entry name" value="GDP-MANNOSE MANNOSYL HYDROLASE"/>
    <property type="match status" value="1"/>
</dbReference>
<comment type="cofactor">
    <cofactor evidence="1">
        <name>Mg(2+)</name>
        <dbReference type="ChEBI" id="CHEBI:18420"/>
    </cofactor>
</comment>
<evidence type="ECO:0000256" key="3">
    <source>
        <dbReference type="ARBA" id="ARBA00022801"/>
    </source>
</evidence>
<dbReference type="EMBL" id="SNYO01000001">
    <property type="protein sequence ID" value="TDQ65169.1"/>
    <property type="molecule type" value="Genomic_DNA"/>
</dbReference>
<name>A0A4R6VMX9_9PSEU</name>
<evidence type="ECO:0000256" key="5">
    <source>
        <dbReference type="RuleBase" id="RU003476"/>
    </source>
</evidence>
<dbReference type="PRINTS" id="PR00502">
    <property type="entry name" value="NUDIXFAMILY"/>
</dbReference>
<dbReference type="InterPro" id="IPR020476">
    <property type="entry name" value="Nudix_hydrolase"/>
</dbReference>
<dbReference type="Proteomes" id="UP000295705">
    <property type="component" value="Unassembled WGS sequence"/>
</dbReference>
<dbReference type="OrthoDB" id="4247482at2"/>
<dbReference type="PROSITE" id="PS51462">
    <property type="entry name" value="NUDIX"/>
    <property type="match status" value="1"/>
</dbReference>
<dbReference type="PROSITE" id="PS00893">
    <property type="entry name" value="NUDIX_BOX"/>
    <property type="match status" value="1"/>
</dbReference>
<proteinExistence type="inferred from homology"/>
<dbReference type="InterPro" id="IPR015797">
    <property type="entry name" value="NUDIX_hydrolase-like_dom_sf"/>
</dbReference>
<dbReference type="Gene3D" id="3.90.79.10">
    <property type="entry name" value="Nucleoside Triphosphate Pyrophosphohydrolase"/>
    <property type="match status" value="1"/>
</dbReference>
<evidence type="ECO:0000313" key="8">
    <source>
        <dbReference type="Proteomes" id="UP000295705"/>
    </source>
</evidence>
<comment type="similarity">
    <text evidence="2 5">Belongs to the Nudix hydrolase family.</text>
</comment>
<evidence type="ECO:0000256" key="4">
    <source>
        <dbReference type="ARBA" id="ARBA00022842"/>
    </source>
</evidence>
<dbReference type="CDD" id="cd18876">
    <property type="entry name" value="NUDIX_Hydrolase"/>
    <property type="match status" value="1"/>
</dbReference>
<organism evidence="7 8">
    <name type="scientific">Actinomycetospora succinea</name>
    <dbReference type="NCBI Taxonomy" id="663603"/>
    <lineage>
        <taxon>Bacteria</taxon>
        <taxon>Bacillati</taxon>
        <taxon>Actinomycetota</taxon>
        <taxon>Actinomycetes</taxon>
        <taxon>Pseudonocardiales</taxon>
        <taxon>Pseudonocardiaceae</taxon>
        <taxon>Actinomycetospora</taxon>
    </lineage>
</organism>
<evidence type="ECO:0000256" key="2">
    <source>
        <dbReference type="ARBA" id="ARBA00005582"/>
    </source>
</evidence>
<dbReference type="InterPro" id="IPR020084">
    <property type="entry name" value="NUDIX_hydrolase_CS"/>
</dbReference>
<dbReference type="GO" id="GO:0016787">
    <property type="term" value="F:hydrolase activity"/>
    <property type="evidence" value="ECO:0007669"/>
    <property type="project" value="UniProtKB-KW"/>
</dbReference>
<reference evidence="7 8" key="1">
    <citation type="submission" date="2019-03" db="EMBL/GenBank/DDBJ databases">
        <title>Genomic Encyclopedia of Type Strains, Phase IV (KMG-IV): sequencing the most valuable type-strain genomes for metagenomic binning, comparative biology and taxonomic classification.</title>
        <authorList>
            <person name="Goeker M."/>
        </authorList>
    </citation>
    <scope>NUCLEOTIDE SEQUENCE [LARGE SCALE GENOMIC DNA]</scope>
    <source>
        <strain evidence="7 8">DSM 45775</strain>
    </source>
</reference>
<keyword evidence="4" id="KW-0460">Magnesium</keyword>
<evidence type="ECO:0000256" key="1">
    <source>
        <dbReference type="ARBA" id="ARBA00001946"/>
    </source>
</evidence>
<evidence type="ECO:0000259" key="6">
    <source>
        <dbReference type="PROSITE" id="PS51462"/>
    </source>
</evidence>
<protein>
    <submittedName>
        <fullName evidence="7">ADP-ribose pyrophosphatase YjhB (NUDIX family)</fullName>
    </submittedName>
</protein>
<evidence type="ECO:0000313" key="7">
    <source>
        <dbReference type="EMBL" id="TDQ65169.1"/>
    </source>
</evidence>
<dbReference type="Pfam" id="PF00293">
    <property type="entry name" value="NUDIX"/>
    <property type="match status" value="1"/>
</dbReference>
<sequence>MTDPSDSFATPRVAAGALFFDDRGRVLLVHPTYKDTWDIPGGYVERGESPAAACRREIAEELGLDRPVLRMLGIDWAPNGNEGDKLLFLFDCGSLGANEHRINLDGSELDDWRWVELSHLDDLVISRISRRIRAVAAEGATYLEHGKPTMATETADLT</sequence>
<accession>A0A4R6VMX9</accession>
<dbReference type="AlphaFoldDB" id="A0A4R6VMX9"/>
<keyword evidence="8" id="KW-1185">Reference proteome</keyword>
<comment type="caution">
    <text evidence="7">The sequence shown here is derived from an EMBL/GenBank/DDBJ whole genome shotgun (WGS) entry which is preliminary data.</text>
</comment>
<dbReference type="RefSeq" id="WP_133824567.1">
    <property type="nucleotide sequence ID" value="NZ_BAABHR010000046.1"/>
</dbReference>